<dbReference type="Proteomes" id="UP000664628">
    <property type="component" value="Unassembled WGS sequence"/>
</dbReference>
<gene>
    <name evidence="3" type="ORF">J2I46_24000</name>
</gene>
<comment type="caution">
    <text evidence="3">The sequence shown here is derived from an EMBL/GenBank/DDBJ whole genome shotgun (WGS) entry which is preliminary data.</text>
</comment>
<name>A0ABS3JNU4_9BACT</name>
<dbReference type="PANTHER" id="PTHR42748">
    <property type="entry name" value="NITROGEN METABOLITE REPRESSION PROTEIN NMRA FAMILY MEMBER"/>
    <property type="match status" value="1"/>
</dbReference>
<dbReference type="RefSeq" id="WP_207331614.1">
    <property type="nucleotide sequence ID" value="NZ_JAFMYW010000008.1"/>
</dbReference>
<dbReference type="SUPFAM" id="SSF51735">
    <property type="entry name" value="NAD(P)-binding Rossmann-fold domains"/>
    <property type="match status" value="1"/>
</dbReference>
<evidence type="ECO:0000256" key="1">
    <source>
        <dbReference type="ARBA" id="ARBA00022857"/>
    </source>
</evidence>
<reference evidence="3 4" key="1">
    <citation type="submission" date="2021-03" db="EMBL/GenBank/DDBJ databases">
        <title>Fibrella sp. HMF5405 genome sequencing and assembly.</title>
        <authorList>
            <person name="Kang H."/>
            <person name="Kim H."/>
            <person name="Bae S."/>
            <person name="Joh K."/>
        </authorList>
    </citation>
    <scope>NUCLEOTIDE SEQUENCE [LARGE SCALE GENOMIC DNA]</scope>
    <source>
        <strain evidence="3 4">HMF5405</strain>
    </source>
</reference>
<dbReference type="Gene3D" id="3.40.50.720">
    <property type="entry name" value="NAD(P)-binding Rossmann-like Domain"/>
    <property type="match status" value="1"/>
</dbReference>
<sequence>MTIAIIGATGMLGQPVTRTLLAAGYTVRIIARHVAAAKRLFPAAEVVFGDLKKPESLPAALAGCAVTYLSLSVRQTEKPTDFHTETDGLRHLLAAAKVAGVKRVAYLSSIVMRYQSMNGFNWWVFRIKHEAVALIKASGLDYSIFYPSNFMETMLTTQRMGPLVLVVGSSEVKPWFISAKNYGKQVARALQIAQAGQPQEYVIQGPEPVTQLTAAQRLAVSYTRSKLMVLEIPLAMLRFGQLVSQQADYGVHIAEALNSYPEQFEAERTWPHLGKTTLPINSFAAGAR</sequence>
<organism evidence="3 4">
    <name type="scientific">Fibrella forsythiae</name>
    <dbReference type="NCBI Taxonomy" id="2817061"/>
    <lineage>
        <taxon>Bacteria</taxon>
        <taxon>Pseudomonadati</taxon>
        <taxon>Bacteroidota</taxon>
        <taxon>Cytophagia</taxon>
        <taxon>Cytophagales</taxon>
        <taxon>Spirosomataceae</taxon>
        <taxon>Fibrella</taxon>
    </lineage>
</organism>
<dbReference type="InterPro" id="IPR016040">
    <property type="entry name" value="NAD(P)-bd_dom"/>
</dbReference>
<dbReference type="InterPro" id="IPR036291">
    <property type="entry name" value="NAD(P)-bd_dom_sf"/>
</dbReference>
<evidence type="ECO:0000259" key="2">
    <source>
        <dbReference type="Pfam" id="PF13460"/>
    </source>
</evidence>
<protein>
    <submittedName>
        <fullName evidence="3">NAD(P)H-binding protein</fullName>
    </submittedName>
</protein>
<evidence type="ECO:0000313" key="4">
    <source>
        <dbReference type="Proteomes" id="UP000664628"/>
    </source>
</evidence>
<dbReference type="InterPro" id="IPR051164">
    <property type="entry name" value="NmrA-like_oxidored"/>
</dbReference>
<dbReference type="EMBL" id="JAFMYW010000008">
    <property type="protein sequence ID" value="MBO0951668.1"/>
    <property type="molecule type" value="Genomic_DNA"/>
</dbReference>
<proteinExistence type="predicted"/>
<accession>A0ABS3JNU4</accession>
<evidence type="ECO:0000313" key="3">
    <source>
        <dbReference type="EMBL" id="MBO0951668.1"/>
    </source>
</evidence>
<dbReference type="Pfam" id="PF13460">
    <property type="entry name" value="NAD_binding_10"/>
    <property type="match status" value="1"/>
</dbReference>
<keyword evidence="1" id="KW-0521">NADP</keyword>
<dbReference type="PANTHER" id="PTHR42748:SF7">
    <property type="entry name" value="NMRA LIKE REDOX SENSOR 1-RELATED"/>
    <property type="match status" value="1"/>
</dbReference>
<feature type="domain" description="NAD(P)-binding" evidence="2">
    <location>
        <begin position="7"/>
        <end position="154"/>
    </location>
</feature>
<keyword evidence="4" id="KW-1185">Reference proteome</keyword>